<accession>A0A0W1R2T3</accession>
<organism evidence="2 3">
    <name type="scientific">Haloprofundus marisrubri</name>
    <dbReference type="NCBI Taxonomy" id="1514971"/>
    <lineage>
        <taxon>Archaea</taxon>
        <taxon>Methanobacteriati</taxon>
        <taxon>Methanobacteriota</taxon>
        <taxon>Stenosarchaea group</taxon>
        <taxon>Halobacteria</taxon>
        <taxon>Halobacteriales</taxon>
        <taxon>Haloferacaceae</taxon>
        <taxon>Haloprofundus</taxon>
    </lineage>
</organism>
<keyword evidence="3" id="KW-1185">Reference proteome</keyword>
<dbReference type="InterPro" id="IPR036388">
    <property type="entry name" value="WH-like_DNA-bd_sf"/>
</dbReference>
<dbReference type="OrthoDB" id="205181at2157"/>
<dbReference type="EMBL" id="LOPU01000041">
    <property type="protein sequence ID" value="KTG07621.1"/>
    <property type="molecule type" value="Genomic_DNA"/>
</dbReference>
<dbReference type="InterPro" id="IPR036866">
    <property type="entry name" value="RibonucZ/Hydroxyglut_hydro"/>
</dbReference>
<feature type="domain" description="Metallo-beta-lactamase" evidence="1">
    <location>
        <begin position="17"/>
        <end position="227"/>
    </location>
</feature>
<keyword evidence="2" id="KW-0378">Hydrolase</keyword>
<gene>
    <name evidence="2" type="ORF">AUR64_02895</name>
</gene>
<dbReference type="PANTHER" id="PTHR23131">
    <property type="entry name" value="ENDORIBONUCLEASE LACTB2"/>
    <property type="match status" value="1"/>
</dbReference>
<dbReference type="GO" id="GO:0016787">
    <property type="term" value="F:hydrolase activity"/>
    <property type="evidence" value="ECO:0007669"/>
    <property type="project" value="UniProtKB-KW"/>
</dbReference>
<dbReference type="RefSeq" id="WP_058583632.1">
    <property type="nucleotide sequence ID" value="NZ_LOPU01000041.1"/>
</dbReference>
<dbReference type="Proteomes" id="UP000054387">
    <property type="component" value="Unassembled WGS sequence"/>
</dbReference>
<evidence type="ECO:0000313" key="2">
    <source>
        <dbReference type="EMBL" id="KTG07621.1"/>
    </source>
</evidence>
<dbReference type="AlphaFoldDB" id="A0A0W1R2T3"/>
<name>A0A0W1R2T3_9EURY</name>
<evidence type="ECO:0000313" key="3">
    <source>
        <dbReference type="Proteomes" id="UP000054387"/>
    </source>
</evidence>
<dbReference type="Pfam" id="PF00753">
    <property type="entry name" value="Lactamase_B"/>
    <property type="match status" value="1"/>
</dbReference>
<dbReference type="Gene3D" id="1.10.10.10">
    <property type="entry name" value="Winged helix-like DNA-binding domain superfamily/Winged helix DNA-binding domain"/>
    <property type="match status" value="1"/>
</dbReference>
<dbReference type="PANTHER" id="PTHR23131:SF4">
    <property type="entry name" value="METALLO-BETA-LACTAMASE SUPERFAMILY POTEIN"/>
    <property type="match status" value="1"/>
</dbReference>
<dbReference type="Gene3D" id="3.60.15.10">
    <property type="entry name" value="Ribonuclease Z/Hydroxyacylglutathione hydrolase-like"/>
    <property type="match status" value="1"/>
</dbReference>
<proteinExistence type="predicted"/>
<comment type="caution">
    <text evidence="2">The sequence shown here is derived from an EMBL/GenBank/DDBJ whole genome shotgun (WGS) entry which is preliminary data.</text>
</comment>
<dbReference type="InterPro" id="IPR050662">
    <property type="entry name" value="Sec-metab_biosynth-thioest"/>
</dbReference>
<evidence type="ECO:0000259" key="1">
    <source>
        <dbReference type="SMART" id="SM00849"/>
    </source>
</evidence>
<protein>
    <submittedName>
        <fullName evidence="2">MBL fold metallo-hydrolase</fullName>
    </submittedName>
</protein>
<sequence>MSRIHRVEVSNGSPEGTNSAYVLRDRGVVVDPGPPIEGAWDRLVAGISDAGLELDDVSSVLVTHWHADHAGLAPRLCEASDATLYMHEADAPFVADYAAERERRVNRDARRLAEWGVPEETVEPVVKGDTPSPMPETYPVETLADGDIVAGVETLHTPGHTLGHAAFVDEESESLFVGDAVLPTYTPNVGGSDTRVADALATYRETLTRLREQAERVVISEIAHPGHGTELPLVSRVDEILSHHETRTERVYDCVDAHDPLTPWQVATRLFGEMRGIHVKMGAGEAAAHLSALASAGRVAQVESEPLVYAVK</sequence>
<dbReference type="SUPFAM" id="SSF56281">
    <property type="entry name" value="Metallo-hydrolase/oxidoreductase"/>
    <property type="match status" value="1"/>
</dbReference>
<reference evidence="2 3" key="1">
    <citation type="submission" date="2015-12" db="EMBL/GenBank/DDBJ databases">
        <title>Haloprofundus marisrubri gen. nov., sp. nov., an extremely halophilic archaeon isolated from the Discovery deep brine-seawater interface in the Red Sea.</title>
        <authorList>
            <person name="Zhang G."/>
            <person name="Stingl U."/>
            <person name="Rashid M."/>
        </authorList>
    </citation>
    <scope>NUCLEOTIDE SEQUENCE [LARGE SCALE GENOMIC DNA]</scope>
    <source>
        <strain evidence="2 3">SB9</strain>
    </source>
</reference>
<dbReference type="SMART" id="SM00849">
    <property type="entry name" value="Lactamase_B"/>
    <property type="match status" value="1"/>
</dbReference>
<dbReference type="STRING" id="1514971.AUR64_02895"/>
<dbReference type="InterPro" id="IPR001279">
    <property type="entry name" value="Metallo-B-lactamas"/>
</dbReference>